<evidence type="ECO:0000313" key="1">
    <source>
        <dbReference type="EMBL" id="MCI94193.1"/>
    </source>
</evidence>
<reference evidence="1 2" key="1">
    <citation type="journal article" date="2018" name="Front. Plant Sci.">
        <title>Red Clover (Trifolium pratense) and Zigzag Clover (T. medium) - A Picture of Genomic Similarities and Differences.</title>
        <authorList>
            <person name="Dluhosova J."/>
            <person name="Istvanek J."/>
            <person name="Nedelnik J."/>
            <person name="Repkova J."/>
        </authorList>
    </citation>
    <scope>NUCLEOTIDE SEQUENCE [LARGE SCALE GENOMIC DNA]</scope>
    <source>
        <strain evidence="2">cv. 10/8</strain>
        <tissue evidence="1">Leaf</tissue>
    </source>
</reference>
<evidence type="ECO:0000313" key="2">
    <source>
        <dbReference type="Proteomes" id="UP000265520"/>
    </source>
</evidence>
<comment type="caution">
    <text evidence="1">The sequence shown here is derived from an EMBL/GenBank/DDBJ whole genome shotgun (WGS) entry which is preliminary data.</text>
</comment>
<feature type="non-terminal residue" evidence="1">
    <location>
        <position position="1"/>
    </location>
</feature>
<dbReference type="EMBL" id="LXQA011349589">
    <property type="protein sequence ID" value="MCI94193.1"/>
    <property type="molecule type" value="Genomic_DNA"/>
</dbReference>
<keyword evidence="2" id="KW-1185">Reference proteome</keyword>
<name>A0A392W382_9FABA</name>
<organism evidence="1 2">
    <name type="scientific">Trifolium medium</name>
    <dbReference type="NCBI Taxonomy" id="97028"/>
    <lineage>
        <taxon>Eukaryota</taxon>
        <taxon>Viridiplantae</taxon>
        <taxon>Streptophyta</taxon>
        <taxon>Embryophyta</taxon>
        <taxon>Tracheophyta</taxon>
        <taxon>Spermatophyta</taxon>
        <taxon>Magnoliopsida</taxon>
        <taxon>eudicotyledons</taxon>
        <taxon>Gunneridae</taxon>
        <taxon>Pentapetalae</taxon>
        <taxon>rosids</taxon>
        <taxon>fabids</taxon>
        <taxon>Fabales</taxon>
        <taxon>Fabaceae</taxon>
        <taxon>Papilionoideae</taxon>
        <taxon>50 kb inversion clade</taxon>
        <taxon>NPAAA clade</taxon>
        <taxon>Hologalegina</taxon>
        <taxon>IRL clade</taxon>
        <taxon>Trifolieae</taxon>
        <taxon>Trifolium</taxon>
    </lineage>
</organism>
<accession>A0A392W382</accession>
<protein>
    <submittedName>
        <fullName evidence="1">Uncharacterized protein</fullName>
    </submittedName>
</protein>
<dbReference type="AlphaFoldDB" id="A0A392W382"/>
<dbReference type="Proteomes" id="UP000265520">
    <property type="component" value="Unassembled WGS sequence"/>
</dbReference>
<proteinExistence type="predicted"/>
<sequence length="25" mass="2751">PGPTIPVVPKLPPHDLLHAPPPFQW</sequence>